<reference evidence="1 2" key="1">
    <citation type="journal article" date="2021" name="Int. J. Syst. Evol. Microbiol.">
        <title>Reticulibacter mediterranei gen. nov., sp. nov., within the new family Reticulibacteraceae fam. nov., and Ktedonospora formicarum gen. nov., sp. nov., Ktedonobacter robiniae sp. nov., Dictyobacter formicarum sp. nov. and Dictyobacter arantiisoli sp. nov., belonging to the class Ktedonobacteria.</title>
        <authorList>
            <person name="Yabe S."/>
            <person name="Zheng Y."/>
            <person name="Wang C.M."/>
            <person name="Sakai Y."/>
            <person name="Abe K."/>
            <person name="Yokota A."/>
            <person name="Donadio S."/>
            <person name="Cavaletti L."/>
            <person name="Monciardini P."/>
        </authorList>
    </citation>
    <scope>NUCLEOTIDE SEQUENCE [LARGE SCALE GENOMIC DNA]</scope>
    <source>
        <strain evidence="1 2">SOSP1-30</strain>
    </source>
</reference>
<accession>A0ABQ3UQ85</accession>
<evidence type="ECO:0000313" key="2">
    <source>
        <dbReference type="Proteomes" id="UP000654345"/>
    </source>
</evidence>
<gene>
    <name evidence="1" type="ORF">KSB_33300</name>
</gene>
<dbReference type="EMBL" id="BNJG01000001">
    <property type="protein sequence ID" value="GHO54855.1"/>
    <property type="molecule type" value="Genomic_DNA"/>
</dbReference>
<organism evidence="1 2">
    <name type="scientific">Ktedonobacter robiniae</name>
    <dbReference type="NCBI Taxonomy" id="2778365"/>
    <lineage>
        <taxon>Bacteria</taxon>
        <taxon>Bacillati</taxon>
        <taxon>Chloroflexota</taxon>
        <taxon>Ktedonobacteria</taxon>
        <taxon>Ktedonobacterales</taxon>
        <taxon>Ktedonobacteraceae</taxon>
        <taxon>Ktedonobacter</taxon>
    </lineage>
</organism>
<proteinExistence type="predicted"/>
<evidence type="ECO:0000313" key="1">
    <source>
        <dbReference type="EMBL" id="GHO54855.1"/>
    </source>
</evidence>
<dbReference type="Proteomes" id="UP000654345">
    <property type="component" value="Unassembled WGS sequence"/>
</dbReference>
<keyword evidence="2" id="KW-1185">Reference proteome</keyword>
<name>A0ABQ3UQ85_9CHLR</name>
<comment type="caution">
    <text evidence="1">The sequence shown here is derived from an EMBL/GenBank/DDBJ whole genome shotgun (WGS) entry which is preliminary data.</text>
</comment>
<protein>
    <submittedName>
        <fullName evidence="1">Uncharacterized protein</fullName>
    </submittedName>
</protein>
<sequence>MISYLEHCIRFDRTPEFVVADDSRSSATRESYRQMLRSLKACYGMNITYAGLEEKSAFIKRLSNKGSIPEEVVSWACLGDKRYGVVTIGANRNALLLHTVGERTFSSDDDIICHVAASPEMEEGLAISSKGSPLAIRFYPDRESALSSVQFSEQDILALHEQWLGQDPKEGGARYAGDSQISTEKADPACLQKLATQSGKVILTVNGSVGDCGWSAEDELFFLTLRGKNFERITSSEQAYRSALTSREVVQVVSQTTITEQAKPFFGMCIGLDNRELLPPFPPVGRGEDAIFGEMLTLCFLNTYTVHLPWTLVHSPLQVRSYTPSPILHTGFPGWILACIGLFEPKFVSSPADRLYKLGQFVEEIGCLPKASFTEFAHQLLWEGRGVFVARLEERLSGDQENLPAFWRRDVEKFFKKMHQSALLPIEQLFQVNPDLIQHASVQFGQLLKWWPQIVEAARQLRAEGFRLAQPI</sequence>